<dbReference type="CDD" id="cd18793">
    <property type="entry name" value="SF2_C_SNF"/>
    <property type="match status" value="1"/>
</dbReference>
<sequence>MSSIFRKLPDSERNTNASLYFGNLDPQCSELLMYELFVQFGPVKNINMPKDRVLKTHQGYGFVEFKNPLDAKYTEDILRGARLYGKSLKLKKLDSKPQTQLRSQVGTFINTKQDLLSDKYIDVGARVFVNNLNPLIDEKFLMNTFSKFGTVIKEPEIKRDQEGNSMGFGFVTFGDFETSDLVIEKLNNTILMNSKISLDYAFKSELERATQPSITLHTGSHMRVHTIYEDAILRCSQELSQPTDETPSDVKPAKKRKMSRSNNSELLRIAERSLQLVDEYEGENEITITNQPVKLLLGKNERLVVRYYHKKLQTLVEIADVSESQMPRDEIRLLSSSNNKYGLSGEASLSLKLGNGIVQMTLTYFLDYNLSLENVISRKISASLIAILEKKHTTEKNSDEVSVTPEFFYKSICEHTKNLPPFEGDFDIPELETDLLKFQKKTVNWMLEKENAKYNFETNRCEHKVYFSESDLSNESKMLGIMNQIWFGWRIAEISDKRVFFNKYTSHLATADQIKDYLYDYMLQEDKNLYPMTLPARCLLSEEMGLGKTVETAALILLNQRPIEEVDTKLNLPLNEFGDTKTIIKGRTTLIIAPSTILQQWKNEIFNLAPSLALTEYKGVSNYPMFGNKPAVIAEYLRKFDIVITTYQIIAKELDYARYSSKLRTTRGAKRDAPYQDNRKNKSKSSTSEEVKDTLSQDYSTLFQLTSLRKPQNANKKTDSSQKETDYEKALQDEIKLALKHNKVPSWYRKNEYESPLMLIQFWRILLDEVQMVSSTVSKTFQSAALIPRFHAWGVSGTPIKRDINDLFSYLKFLRFHPFNYDIGVLSWQLLLNNSSEFKSFWSNLAIRHTKAMVHDDLKLPPQNRVLLTIPFSPVEQDLYDEKFSECLSHIGLDEFGNPLANDWNPSPSVLMLMRSWLSRLRQLCCSPQVGKLKVGTKKMRRFNLKNGVTLIDSLKTLDNLLSDMLIRSYGEISDFERKHVDQLLSLSELLEFVYYPEEAVKYLKVGIVETLNVINRIEKMLDKYIQDYKSNSHDIVDDDDDIGRIEGDKQGDKNESVISSMRLRLKSWLLLLHRFYFLYASANFQLYDSKFQELVKEFRVDVDVQSLGEIPKYFGNQERANELASLATSIPVSDFEFHGTFVELGSPEENETKYYELAEDVRVKILKSAVKQFYKISSTRISTRGYLFPVGKDYIDNATNLLPKSSKKFFNKLPVIDMEDLTHFAVTPKAQSYLSKLATFINELNQITDEFNAKFATLVELLLDPVDKKDVTAEEKKEVEEKEDSIDNDYEKNLEAQATAEDLLSSLDALLTKRKGMITGSLEQRLNPMEPVASANVDFSKLISELTTIENDLEEFSSRAIGLDLGLFRILGQKLRTLYDNQKLAQTMMTKELNLNCNAVFNARVEYFKQLQQISDTVKLKDVQFLKRDELDRHRVSSTLLGTLSSFSTLKRSMDSAVGRFRYLTELVRESQQTISNADEDVMTCIICRSSISIGSLTQCGHKYCKECLEQWMKSSRHCPMCKARIDVQSVYNFTRYAPDLKAKEVSNSELAPKKGSLFNVIYKPLNEELVHEVQSIKLPSSYSTKIDLIVKQACYLKKCDPSVQIVIFSQWQDTLYILSNALREAGVTYVGTESILFPEHLSKRREKAVAVEYFKDPKNRVTCFLLNAQSQASGLTLVNATHIFLCEPLVNTSLELQAISRIHRIGQIKPTTVWMFAIENTVEESIIITSTNRRIKLIENSALDQEVESEPTEEKLNEADSLTMMSSVGADQLLEKHAQGENVASDDLWHSFFSARQSQQNLGF</sequence>
<dbReference type="SUPFAM" id="SSF57850">
    <property type="entry name" value="RING/U-box"/>
    <property type="match status" value="1"/>
</dbReference>
<dbReference type="Gene3D" id="3.40.50.10810">
    <property type="entry name" value="Tandem AAA-ATPase domain"/>
    <property type="match status" value="2"/>
</dbReference>
<dbReference type="SMART" id="SM00184">
    <property type="entry name" value="RING"/>
    <property type="match status" value="1"/>
</dbReference>
<dbReference type="OrthoDB" id="5330228at2759"/>
<dbReference type="RefSeq" id="XP_067548279.1">
    <property type="nucleotide sequence ID" value="XM_067691840.1"/>
</dbReference>
<evidence type="ECO:0000256" key="8">
    <source>
        <dbReference type="PROSITE-ProRule" id="PRU00176"/>
    </source>
</evidence>
<organism evidence="14 15">
    <name type="scientific">Candida metapsilosis</name>
    <dbReference type="NCBI Taxonomy" id="273372"/>
    <lineage>
        <taxon>Eukaryota</taxon>
        <taxon>Fungi</taxon>
        <taxon>Dikarya</taxon>
        <taxon>Ascomycota</taxon>
        <taxon>Saccharomycotina</taxon>
        <taxon>Pichiomycetes</taxon>
        <taxon>Debaryomycetaceae</taxon>
        <taxon>Candida/Lodderomyces clade</taxon>
        <taxon>Candida</taxon>
    </lineage>
</organism>
<dbReference type="GO" id="GO:0005634">
    <property type="term" value="C:nucleus"/>
    <property type="evidence" value="ECO:0007669"/>
    <property type="project" value="TreeGrafter"/>
</dbReference>
<dbReference type="Gene3D" id="3.30.40.10">
    <property type="entry name" value="Zinc/RING finger domain, C3HC4 (zinc finger)"/>
    <property type="match status" value="1"/>
</dbReference>
<dbReference type="GO" id="GO:0006974">
    <property type="term" value="P:DNA damage response"/>
    <property type="evidence" value="ECO:0007669"/>
    <property type="project" value="TreeGrafter"/>
</dbReference>
<evidence type="ECO:0000256" key="7">
    <source>
        <dbReference type="PROSITE-ProRule" id="PRU00175"/>
    </source>
</evidence>
<evidence type="ECO:0000256" key="2">
    <source>
        <dbReference type="ARBA" id="ARBA00022741"/>
    </source>
</evidence>
<evidence type="ECO:0000256" key="6">
    <source>
        <dbReference type="ARBA" id="ARBA00022840"/>
    </source>
</evidence>
<feature type="domain" description="RRM" evidence="11">
    <location>
        <begin position="17"/>
        <end position="95"/>
    </location>
</feature>
<dbReference type="InterPro" id="IPR017907">
    <property type="entry name" value="Znf_RING_CS"/>
</dbReference>
<keyword evidence="6" id="KW-0067">ATP-binding</keyword>
<keyword evidence="8" id="KW-0694">RNA-binding</keyword>
<dbReference type="InterPro" id="IPR059033">
    <property type="entry name" value="C144_05_dom"/>
</dbReference>
<feature type="region of interest" description="Disordered" evidence="9">
    <location>
        <begin position="238"/>
        <end position="262"/>
    </location>
</feature>
<feature type="domain" description="RING-type" evidence="10">
    <location>
        <begin position="1486"/>
        <end position="1524"/>
    </location>
</feature>
<dbReference type="Pfam" id="PF00176">
    <property type="entry name" value="SNF2-rel_dom"/>
    <property type="match status" value="1"/>
</dbReference>
<dbReference type="InterPro" id="IPR001650">
    <property type="entry name" value="Helicase_C-like"/>
</dbReference>
<dbReference type="InterPro" id="IPR000330">
    <property type="entry name" value="SNF2_N"/>
</dbReference>
<dbReference type="GO" id="GO:0005524">
    <property type="term" value="F:ATP binding"/>
    <property type="evidence" value="ECO:0007669"/>
    <property type="project" value="InterPro"/>
</dbReference>
<keyword evidence="4" id="KW-0378">Hydrolase</keyword>
<gene>
    <name evidence="14" type="ORF">I9W82_002930</name>
</gene>
<feature type="domain" description="Helicase ATP-binding" evidence="12">
    <location>
        <begin position="529"/>
        <end position="817"/>
    </location>
</feature>
<evidence type="ECO:0000313" key="14">
    <source>
        <dbReference type="EMBL" id="KAG5419163.1"/>
    </source>
</evidence>
<dbReference type="Pfam" id="PF00076">
    <property type="entry name" value="RRM_1"/>
    <property type="match status" value="2"/>
</dbReference>
<dbReference type="InterPro" id="IPR038718">
    <property type="entry name" value="SNF2-like_sf"/>
</dbReference>
<keyword evidence="5" id="KW-0862">Zinc</keyword>
<dbReference type="GO" id="GO:0003723">
    <property type="term" value="F:RNA binding"/>
    <property type="evidence" value="ECO:0007669"/>
    <property type="project" value="UniProtKB-UniRule"/>
</dbReference>
<dbReference type="InterPro" id="IPR012677">
    <property type="entry name" value="Nucleotide-bd_a/b_plait_sf"/>
</dbReference>
<dbReference type="GO" id="GO:0061630">
    <property type="term" value="F:ubiquitin protein ligase activity"/>
    <property type="evidence" value="ECO:0007669"/>
    <property type="project" value="TreeGrafter"/>
</dbReference>
<dbReference type="SMART" id="SM00360">
    <property type="entry name" value="RRM"/>
    <property type="match status" value="2"/>
</dbReference>
<dbReference type="InterPro" id="IPR027417">
    <property type="entry name" value="P-loop_NTPase"/>
</dbReference>
<dbReference type="SUPFAM" id="SSF52540">
    <property type="entry name" value="P-loop containing nucleoside triphosphate hydrolases"/>
    <property type="match status" value="2"/>
</dbReference>
<feature type="domain" description="RRM" evidence="11">
    <location>
        <begin position="125"/>
        <end position="203"/>
    </location>
</feature>
<keyword evidence="2" id="KW-0547">Nucleotide-binding</keyword>
<keyword evidence="1" id="KW-0479">Metal-binding</keyword>
<evidence type="ECO:0000259" key="10">
    <source>
        <dbReference type="PROSITE" id="PS50089"/>
    </source>
</evidence>
<keyword evidence="15" id="KW-1185">Reference proteome</keyword>
<evidence type="ECO:0000259" key="13">
    <source>
        <dbReference type="PROSITE" id="PS51194"/>
    </source>
</evidence>
<dbReference type="Proteomes" id="UP000669133">
    <property type="component" value="Unassembled WGS sequence"/>
</dbReference>
<dbReference type="InterPro" id="IPR049730">
    <property type="entry name" value="SNF2/RAD54-like_C"/>
</dbReference>
<dbReference type="Pfam" id="PF00271">
    <property type="entry name" value="Helicase_C"/>
    <property type="match status" value="1"/>
</dbReference>
<dbReference type="EMBL" id="JAEOAQ010000003">
    <property type="protein sequence ID" value="KAG5419163.1"/>
    <property type="molecule type" value="Genomic_DNA"/>
</dbReference>
<evidence type="ECO:0000256" key="5">
    <source>
        <dbReference type="ARBA" id="ARBA00022833"/>
    </source>
</evidence>
<dbReference type="InterPro" id="IPR014001">
    <property type="entry name" value="Helicase_ATP-bd"/>
</dbReference>
<evidence type="ECO:0000256" key="3">
    <source>
        <dbReference type="ARBA" id="ARBA00022771"/>
    </source>
</evidence>
<dbReference type="InterPro" id="IPR013083">
    <property type="entry name" value="Znf_RING/FYVE/PHD"/>
</dbReference>
<dbReference type="Gene3D" id="3.40.50.300">
    <property type="entry name" value="P-loop containing nucleotide triphosphate hydrolases"/>
    <property type="match status" value="1"/>
</dbReference>
<evidence type="ECO:0000259" key="11">
    <source>
        <dbReference type="PROSITE" id="PS50102"/>
    </source>
</evidence>
<accession>A0A8H7ZHI2</accession>
<dbReference type="Pfam" id="PF26021">
    <property type="entry name" value="Ferritin_C144_05"/>
    <property type="match status" value="2"/>
</dbReference>
<comment type="caution">
    <text evidence="14">The sequence shown here is derived from an EMBL/GenBank/DDBJ whole genome shotgun (WGS) entry which is preliminary data.</text>
</comment>
<feature type="region of interest" description="Disordered" evidence="9">
    <location>
        <begin position="667"/>
        <end position="692"/>
    </location>
</feature>
<dbReference type="Gene3D" id="3.30.70.330">
    <property type="match status" value="2"/>
</dbReference>
<dbReference type="InterPro" id="IPR001841">
    <property type="entry name" value="Znf_RING"/>
</dbReference>
<dbReference type="GO" id="GO:0008270">
    <property type="term" value="F:zinc ion binding"/>
    <property type="evidence" value="ECO:0007669"/>
    <property type="project" value="UniProtKB-KW"/>
</dbReference>
<dbReference type="Pfam" id="PF13639">
    <property type="entry name" value="zf-RING_2"/>
    <property type="match status" value="1"/>
</dbReference>
<reference evidence="14 15" key="1">
    <citation type="submission" date="2020-12" db="EMBL/GenBank/DDBJ databases">
        <title>Effect of drift, selection, and recombination on the evolution of hybrid genomes in Candida yeast pathogens.</title>
        <authorList>
            <person name="Mixao V."/>
            <person name="Ksiezopolska E."/>
            <person name="Saus E."/>
            <person name="Boekhout T."/>
            <person name="Gacser A."/>
            <person name="Gabaldon T."/>
        </authorList>
    </citation>
    <scope>NUCLEOTIDE SEQUENCE [LARGE SCALE GENOMIC DNA]</scope>
    <source>
        <strain evidence="14 15">BP57</strain>
    </source>
</reference>
<dbReference type="GO" id="GO:0000209">
    <property type="term" value="P:protein polyubiquitination"/>
    <property type="evidence" value="ECO:0007669"/>
    <property type="project" value="TreeGrafter"/>
</dbReference>
<keyword evidence="3 7" id="KW-0863">Zinc-finger</keyword>
<feature type="domain" description="Helicase C-terminal" evidence="13">
    <location>
        <begin position="1591"/>
        <end position="1757"/>
    </location>
</feature>
<dbReference type="InterPro" id="IPR000504">
    <property type="entry name" value="RRM_dom"/>
</dbReference>
<dbReference type="PROSITE" id="PS00518">
    <property type="entry name" value="ZF_RING_1"/>
    <property type="match status" value="1"/>
</dbReference>
<dbReference type="InterPro" id="IPR035979">
    <property type="entry name" value="RBD_domain_sf"/>
</dbReference>
<protein>
    <submittedName>
        <fullName evidence="14">Uncharacterized protein</fullName>
    </submittedName>
</protein>
<proteinExistence type="predicted"/>
<dbReference type="PROSITE" id="PS51192">
    <property type="entry name" value="HELICASE_ATP_BIND_1"/>
    <property type="match status" value="1"/>
</dbReference>
<dbReference type="GO" id="GO:0016787">
    <property type="term" value="F:hydrolase activity"/>
    <property type="evidence" value="ECO:0007669"/>
    <property type="project" value="UniProtKB-KW"/>
</dbReference>
<evidence type="ECO:0000256" key="1">
    <source>
        <dbReference type="ARBA" id="ARBA00022723"/>
    </source>
</evidence>
<feature type="compositionally biased region" description="Basic and acidic residues" evidence="9">
    <location>
        <begin position="669"/>
        <end position="680"/>
    </location>
</feature>
<dbReference type="PROSITE" id="PS50089">
    <property type="entry name" value="ZF_RING_2"/>
    <property type="match status" value="1"/>
</dbReference>
<dbReference type="PROSITE" id="PS50102">
    <property type="entry name" value="RRM"/>
    <property type="match status" value="2"/>
</dbReference>
<dbReference type="InterPro" id="IPR052583">
    <property type="entry name" value="ATP-helicase/E3_Ub-Ligase"/>
</dbReference>
<dbReference type="PANTHER" id="PTHR45865">
    <property type="entry name" value="E3 UBIQUITIN-PROTEIN LIGASE SHPRH FAMILY MEMBER"/>
    <property type="match status" value="1"/>
</dbReference>
<evidence type="ECO:0000256" key="4">
    <source>
        <dbReference type="ARBA" id="ARBA00022801"/>
    </source>
</evidence>
<dbReference type="PANTHER" id="PTHR45865:SF1">
    <property type="entry name" value="E3 UBIQUITIN-PROTEIN LIGASE SHPRH"/>
    <property type="match status" value="1"/>
</dbReference>
<dbReference type="PROSITE" id="PS51194">
    <property type="entry name" value="HELICASE_CTER"/>
    <property type="match status" value="1"/>
</dbReference>
<evidence type="ECO:0000259" key="12">
    <source>
        <dbReference type="PROSITE" id="PS51192"/>
    </source>
</evidence>
<evidence type="ECO:0000256" key="9">
    <source>
        <dbReference type="SAM" id="MobiDB-lite"/>
    </source>
</evidence>
<name>A0A8H7ZHI2_9ASCO</name>
<evidence type="ECO:0000313" key="15">
    <source>
        <dbReference type="Proteomes" id="UP000669133"/>
    </source>
</evidence>
<dbReference type="SMART" id="SM00487">
    <property type="entry name" value="DEXDc"/>
    <property type="match status" value="1"/>
</dbReference>
<dbReference type="GeneID" id="93651559"/>
<dbReference type="SUPFAM" id="SSF54928">
    <property type="entry name" value="RNA-binding domain, RBD"/>
    <property type="match status" value="1"/>
</dbReference>